<evidence type="ECO:0000256" key="1">
    <source>
        <dbReference type="ARBA" id="ARBA00022723"/>
    </source>
</evidence>
<keyword evidence="1" id="KW-0479">Metal-binding</keyword>
<name>D2UXF5_NAEGR</name>
<dbReference type="OMA" id="NPQNDWN"/>
<dbReference type="SMART" id="SM00238">
    <property type="entry name" value="BIR"/>
    <property type="match status" value="1"/>
</dbReference>
<dbReference type="PANTHER" id="PTHR46771">
    <property type="entry name" value="DETERIN"/>
    <property type="match status" value="1"/>
</dbReference>
<dbReference type="Proteomes" id="UP000006671">
    <property type="component" value="Unassembled WGS sequence"/>
</dbReference>
<evidence type="ECO:0000313" key="3">
    <source>
        <dbReference type="EMBL" id="EFC50624.1"/>
    </source>
</evidence>
<dbReference type="AlphaFoldDB" id="D2UXF5"/>
<dbReference type="SUPFAM" id="SSF57924">
    <property type="entry name" value="Inhibitor of apoptosis (IAP) repeat"/>
    <property type="match status" value="1"/>
</dbReference>
<dbReference type="MEROPS" id="I32.005"/>
<dbReference type="PROSITE" id="PS50143">
    <property type="entry name" value="BIR_REPEAT_2"/>
    <property type="match status" value="1"/>
</dbReference>
<dbReference type="InterPro" id="IPR001370">
    <property type="entry name" value="BIR_rpt"/>
</dbReference>
<dbReference type="RefSeq" id="XP_002683368.1">
    <property type="nucleotide sequence ID" value="XM_002683322.1"/>
</dbReference>
<dbReference type="GeneID" id="8863740"/>
<dbReference type="PANTHER" id="PTHR46771:SF5">
    <property type="entry name" value="DETERIN"/>
    <property type="match status" value="1"/>
</dbReference>
<dbReference type="OrthoDB" id="2196114at2759"/>
<evidence type="ECO:0000313" key="4">
    <source>
        <dbReference type="Proteomes" id="UP000006671"/>
    </source>
</evidence>
<dbReference type="InParanoid" id="D2UXF5"/>
<dbReference type="VEuPathDB" id="AmoebaDB:NAEGRDRAFT_61105"/>
<dbReference type="InterPro" id="IPR051190">
    <property type="entry name" value="Baculoviral_IAP"/>
</dbReference>
<evidence type="ECO:0000256" key="2">
    <source>
        <dbReference type="ARBA" id="ARBA00022833"/>
    </source>
</evidence>
<proteinExistence type="predicted"/>
<keyword evidence="2" id="KW-0862">Zinc</keyword>
<dbReference type="GO" id="GO:0046872">
    <property type="term" value="F:metal ion binding"/>
    <property type="evidence" value="ECO:0007669"/>
    <property type="project" value="UniProtKB-KW"/>
</dbReference>
<reference evidence="3 4" key="1">
    <citation type="journal article" date="2010" name="Cell">
        <title>The genome of Naegleria gruberi illuminates early eukaryotic versatility.</title>
        <authorList>
            <person name="Fritz-Laylin L.K."/>
            <person name="Prochnik S.E."/>
            <person name="Ginger M.L."/>
            <person name="Dacks J.B."/>
            <person name="Carpenter M.L."/>
            <person name="Field M.C."/>
            <person name="Kuo A."/>
            <person name="Paredez A."/>
            <person name="Chapman J."/>
            <person name="Pham J."/>
            <person name="Shu S."/>
            <person name="Neupane R."/>
            <person name="Cipriano M."/>
            <person name="Mancuso J."/>
            <person name="Tu H."/>
            <person name="Salamov A."/>
            <person name="Lindquist E."/>
            <person name="Shapiro H."/>
            <person name="Lucas S."/>
            <person name="Grigoriev I.V."/>
            <person name="Cande W.Z."/>
            <person name="Fulton C."/>
            <person name="Rokhsar D.S."/>
            <person name="Dawson S.C."/>
        </authorList>
    </citation>
    <scope>NUCLEOTIDE SEQUENCE [LARGE SCALE GENOMIC DNA]</scope>
    <source>
        <strain evidence="3 4">NEG-M</strain>
    </source>
</reference>
<dbReference type="Pfam" id="PF00653">
    <property type="entry name" value="BIR"/>
    <property type="match status" value="1"/>
</dbReference>
<gene>
    <name evidence="3" type="ORF">NAEGRDRAFT_61105</name>
</gene>
<dbReference type="Gene3D" id="1.10.1170.10">
    <property type="entry name" value="Inhibitor Of Apoptosis Protein (2mihbC-IAP-1), Chain A"/>
    <property type="match status" value="1"/>
</dbReference>
<keyword evidence="4" id="KW-1185">Reference proteome</keyword>
<dbReference type="eggNOG" id="KOG1101">
    <property type="taxonomic scope" value="Eukaryota"/>
</dbReference>
<dbReference type="CDD" id="cd00022">
    <property type="entry name" value="BIR"/>
    <property type="match status" value="1"/>
</dbReference>
<protein>
    <submittedName>
        <fullName evidence="3">Predicted protein</fullName>
    </submittedName>
</protein>
<accession>D2UXF5</accession>
<dbReference type="STRING" id="5762.D2UXF5"/>
<dbReference type="KEGG" id="ngr:NAEGRDRAFT_61105"/>
<organism evidence="4">
    <name type="scientific">Naegleria gruberi</name>
    <name type="common">Amoeba</name>
    <dbReference type="NCBI Taxonomy" id="5762"/>
    <lineage>
        <taxon>Eukaryota</taxon>
        <taxon>Discoba</taxon>
        <taxon>Heterolobosea</taxon>
        <taxon>Tetramitia</taxon>
        <taxon>Eutetramitia</taxon>
        <taxon>Vahlkampfiidae</taxon>
        <taxon>Naegleria</taxon>
    </lineage>
</organism>
<dbReference type="EMBL" id="GG738845">
    <property type="protein sequence ID" value="EFC50624.1"/>
    <property type="molecule type" value="Genomic_DNA"/>
</dbReference>
<sequence>MDSEENRLASFFNRQDGLSWPHTDESHPYCTPKLLAANGFYFFPTSTVRDMCQCHYCGIRLRDWEPTDNVHSEHKKHKPDCPFLLENDDQDLGFDLFGDESNTHTLQPNATSQHNSSIIDKASSIISDEMKLRGQFASDLLFSLINPQNDWNFEMDLDSPKTFNIPQIK</sequence>